<dbReference type="CDD" id="cd04301">
    <property type="entry name" value="NAT_SF"/>
    <property type="match status" value="1"/>
</dbReference>
<dbReference type="Pfam" id="PF00583">
    <property type="entry name" value="Acetyltransf_1"/>
    <property type="match status" value="1"/>
</dbReference>
<name>A0A419T7P7_9FIRM</name>
<accession>A0A419T7P7</accession>
<dbReference type="AlphaFoldDB" id="A0A419T7P7"/>
<dbReference type="PROSITE" id="PS51186">
    <property type="entry name" value="GNAT"/>
    <property type="match status" value="1"/>
</dbReference>
<dbReference type="SUPFAM" id="SSF55729">
    <property type="entry name" value="Acyl-CoA N-acyltransferases (Nat)"/>
    <property type="match status" value="1"/>
</dbReference>
<gene>
    <name evidence="2" type="ORF">BET03_09445</name>
</gene>
<dbReference type="OrthoDB" id="7365228at2"/>
<keyword evidence="3" id="KW-1185">Reference proteome</keyword>
<dbReference type="InterPro" id="IPR000182">
    <property type="entry name" value="GNAT_dom"/>
</dbReference>
<dbReference type="GO" id="GO:0016747">
    <property type="term" value="F:acyltransferase activity, transferring groups other than amino-acyl groups"/>
    <property type="evidence" value="ECO:0007669"/>
    <property type="project" value="InterPro"/>
</dbReference>
<comment type="caution">
    <text evidence="2">The sequence shown here is derived from an EMBL/GenBank/DDBJ whole genome shotgun (WGS) entry which is preliminary data.</text>
</comment>
<evidence type="ECO:0000313" key="2">
    <source>
        <dbReference type="EMBL" id="RKD33465.1"/>
    </source>
</evidence>
<protein>
    <submittedName>
        <fullName evidence="2">GNAT family N-acetyltransferase</fullName>
    </submittedName>
</protein>
<dbReference type="Proteomes" id="UP000284177">
    <property type="component" value="Unassembled WGS sequence"/>
</dbReference>
<evidence type="ECO:0000259" key="1">
    <source>
        <dbReference type="PROSITE" id="PS51186"/>
    </source>
</evidence>
<keyword evidence="2" id="KW-0808">Transferase</keyword>
<dbReference type="FunFam" id="3.40.630.30:FF:000082">
    <property type="entry name" value="Acetyltransferase, GNAT family"/>
    <property type="match status" value="1"/>
</dbReference>
<dbReference type="Gene3D" id="3.40.630.30">
    <property type="match status" value="1"/>
</dbReference>
<dbReference type="InterPro" id="IPR016181">
    <property type="entry name" value="Acyl_CoA_acyltransferase"/>
</dbReference>
<feature type="domain" description="N-acetyltransferase" evidence="1">
    <location>
        <begin position="1"/>
        <end position="158"/>
    </location>
</feature>
<proteinExistence type="predicted"/>
<evidence type="ECO:0000313" key="3">
    <source>
        <dbReference type="Proteomes" id="UP000284177"/>
    </source>
</evidence>
<dbReference type="RefSeq" id="WP_120167845.1">
    <property type="nucleotide sequence ID" value="NZ_MCIB01000006.1"/>
</dbReference>
<sequence>MKIREIDKELRARVIKLIKDSWGSSIIVSRGKVHNIDNLPGFVVIEDNNIVGLVTYKIEDNECEIVSLDSFNENKGIGTRLLERVVLRAREEGCNRVWLITTNDNIRAIRFYQKRDFNMKAIHLNAVEKAREIKPEIPLKGYDDIPILHEIEFEKALK</sequence>
<dbReference type="EMBL" id="MCIB01000006">
    <property type="protein sequence ID" value="RKD33465.1"/>
    <property type="molecule type" value="Genomic_DNA"/>
</dbReference>
<organism evidence="2 3">
    <name type="scientific">Thermohalobacter berrensis</name>
    <dbReference type="NCBI Taxonomy" id="99594"/>
    <lineage>
        <taxon>Bacteria</taxon>
        <taxon>Bacillati</taxon>
        <taxon>Bacillota</taxon>
        <taxon>Tissierellia</taxon>
        <taxon>Tissierellales</taxon>
        <taxon>Thermohalobacteraceae</taxon>
        <taxon>Thermohalobacter</taxon>
    </lineage>
</organism>
<reference evidence="2 3" key="1">
    <citation type="submission" date="2016-08" db="EMBL/GenBank/DDBJ databases">
        <title>Novel Firmicutes and Novel Genomes.</title>
        <authorList>
            <person name="Poppleton D.I."/>
            <person name="Gribaldo S."/>
        </authorList>
    </citation>
    <scope>NUCLEOTIDE SEQUENCE [LARGE SCALE GENOMIC DNA]</scope>
    <source>
        <strain evidence="2 3">CTT3</strain>
    </source>
</reference>